<organism evidence="7 8">
    <name type="scientific">Pseudomonas syringae pv. pisi str. 1704B</name>
    <dbReference type="NCBI Taxonomy" id="629263"/>
    <lineage>
        <taxon>Bacteria</taxon>
        <taxon>Pseudomonadati</taxon>
        <taxon>Pseudomonadota</taxon>
        <taxon>Gammaproteobacteria</taxon>
        <taxon>Pseudomonadales</taxon>
        <taxon>Pseudomonadaceae</taxon>
        <taxon>Pseudomonas</taxon>
        <taxon>Pseudomonas syringae</taxon>
    </lineage>
</organism>
<gene>
    <name evidence="7" type="ORF">PSYPI_02832</name>
</gene>
<dbReference type="HOGENOM" id="CLU_2008833_0_0_6"/>
<dbReference type="Proteomes" id="UP000004986">
    <property type="component" value="Unassembled WGS sequence"/>
</dbReference>
<evidence type="ECO:0000256" key="4">
    <source>
        <dbReference type="ARBA" id="ARBA00023136"/>
    </source>
</evidence>
<keyword evidence="8" id="KW-1185">Reference proteome</keyword>
<dbReference type="Pfam" id="PF00528">
    <property type="entry name" value="BPD_transp_1"/>
    <property type="match status" value="1"/>
</dbReference>
<evidence type="ECO:0000256" key="3">
    <source>
        <dbReference type="ARBA" id="ARBA00022989"/>
    </source>
</evidence>
<protein>
    <submittedName>
        <fullName evidence="7">Binding-protein dependent transport system inner membrane protein</fullName>
    </submittedName>
</protein>
<evidence type="ECO:0000256" key="1">
    <source>
        <dbReference type="ARBA" id="ARBA00004651"/>
    </source>
</evidence>
<feature type="non-terminal residue" evidence="7">
    <location>
        <position position="1"/>
    </location>
</feature>
<accession>F3G2V8</accession>
<dbReference type="AlphaFoldDB" id="F3G2V8"/>
<comment type="subcellular location">
    <subcellularLocation>
        <location evidence="1 5">Cell membrane</location>
        <topology evidence="1 5">Multi-pass membrane protein</topology>
    </subcellularLocation>
</comment>
<dbReference type="PANTHER" id="PTHR42727:SF1">
    <property type="entry name" value="PHOSPHATE TRANSPORT SYSTEM PERMEASE"/>
    <property type="match status" value="1"/>
</dbReference>
<keyword evidence="4 5" id="KW-0472">Membrane</keyword>
<comment type="caution">
    <text evidence="5">Lacks conserved residue(s) required for the propagation of feature annotation.</text>
</comment>
<keyword evidence="2 5" id="KW-0812">Transmembrane</keyword>
<dbReference type="CDD" id="cd06261">
    <property type="entry name" value="TM_PBP2"/>
    <property type="match status" value="1"/>
</dbReference>
<dbReference type="EMBL" id="AEAI01000125">
    <property type="protein sequence ID" value="EGH41408.1"/>
    <property type="molecule type" value="Genomic_DNA"/>
</dbReference>
<reference evidence="7 8" key="1">
    <citation type="journal article" date="2011" name="PLoS Pathog.">
        <title>Dynamic evolution of pathogenicity revealed by sequencing and comparative genomics of 19 Pseudomonas syringae isolates.</title>
        <authorList>
            <person name="Baltrus D.A."/>
            <person name="Nishimura M.T."/>
            <person name="Romanchuk A."/>
            <person name="Chang J.H."/>
            <person name="Mukhtar M.S."/>
            <person name="Cherkis K."/>
            <person name="Roach J."/>
            <person name="Grant S.R."/>
            <person name="Jones C.D."/>
            <person name="Dangl J.L."/>
        </authorList>
    </citation>
    <scope>NUCLEOTIDE SEQUENCE [LARGE SCALE GENOMIC DNA]</scope>
    <source>
        <strain evidence="7 8">1704B</strain>
    </source>
</reference>
<feature type="transmembrane region" description="Helical" evidence="5">
    <location>
        <begin position="88"/>
        <end position="109"/>
    </location>
</feature>
<keyword evidence="3 5" id="KW-1133">Transmembrane helix</keyword>
<name>F3G2V8_PSESJ</name>
<proteinExistence type="inferred from homology"/>
<dbReference type="PATRIC" id="fig|629263.4.peg.474"/>
<dbReference type="SUPFAM" id="SSF161098">
    <property type="entry name" value="MetI-like"/>
    <property type="match status" value="1"/>
</dbReference>
<dbReference type="InterPro" id="IPR035906">
    <property type="entry name" value="MetI-like_sf"/>
</dbReference>
<sequence length="123" mass="13362">PRSLTLGSLALGATPWQTLTRVVILTASPGIFSALMIGMGRAVGETMIVLMATGNTPIMDMNLFEGMRTLAANVAVEMPESEVGGSHYRVLFLAALVLLMFTFVMNTLAELIRQRLRKQYSSL</sequence>
<dbReference type="PANTHER" id="PTHR42727">
    <property type="entry name" value="PHOSPHATE TRANSPORT SYSTEM PERMEASE PROTEIN"/>
    <property type="match status" value="1"/>
</dbReference>
<comment type="caution">
    <text evidence="7">The sequence shown here is derived from an EMBL/GenBank/DDBJ whole genome shotgun (WGS) entry which is preliminary data.</text>
</comment>
<evidence type="ECO:0000313" key="8">
    <source>
        <dbReference type="Proteomes" id="UP000004986"/>
    </source>
</evidence>
<dbReference type="InterPro" id="IPR000515">
    <property type="entry name" value="MetI-like"/>
</dbReference>
<dbReference type="GO" id="GO:0055085">
    <property type="term" value="P:transmembrane transport"/>
    <property type="evidence" value="ECO:0007669"/>
    <property type="project" value="InterPro"/>
</dbReference>
<comment type="similarity">
    <text evidence="5">Belongs to the binding-protein-dependent transport system permease family.</text>
</comment>
<evidence type="ECO:0000313" key="7">
    <source>
        <dbReference type="EMBL" id="EGH41408.1"/>
    </source>
</evidence>
<dbReference type="Gene3D" id="1.10.3720.10">
    <property type="entry name" value="MetI-like"/>
    <property type="match status" value="1"/>
</dbReference>
<feature type="domain" description="ABC transmembrane type-1" evidence="6">
    <location>
        <begin position="1"/>
        <end position="109"/>
    </location>
</feature>
<evidence type="ECO:0000259" key="6">
    <source>
        <dbReference type="PROSITE" id="PS50928"/>
    </source>
</evidence>
<dbReference type="PROSITE" id="PS50928">
    <property type="entry name" value="ABC_TM1"/>
    <property type="match status" value="1"/>
</dbReference>
<keyword evidence="5" id="KW-0813">Transport</keyword>
<evidence type="ECO:0000256" key="5">
    <source>
        <dbReference type="RuleBase" id="RU363032"/>
    </source>
</evidence>
<evidence type="ECO:0000256" key="2">
    <source>
        <dbReference type="ARBA" id="ARBA00022692"/>
    </source>
</evidence>
<dbReference type="GO" id="GO:0005886">
    <property type="term" value="C:plasma membrane"/>
    <property type="evidence" value="ECO:0007669"/>
    <property type="project" value="UniProtKB-SubCell"/>
</dbReference>